<name>A0ABP3D726_9ACTN</name>
<dbReference type="RefSeq" id="WP_344647208.1">
    <property type="nucleotide sequence ID" value="NZ_BAAAGX010000004.1"/>
</dbReference>
<evidence type="ECO:0000313" key="1">
    <source>
        <dbReference type="EMBL" id="GAA0224058.1"/>
    </source>
</evidence>
<organism evidence="1 2">
    <name type="scientific">Cryptosporangium japonicum</name>
    <dbReference type="NCBI Taxonomy" id="80872"/>
    <lineage>
        <taxon>Bacteria</taxon>
        <taxon>Bacillati</taxon>
        <taxon>Actinomycetota</taxon>
        <taxon>Actinomycetes</taxon>
        <taxon>Cryptosporangiales</taxon>
        <taxon>Cryptosporangiaceae</taxon>
        <taxon>Cryptosporangium</taxon>
    </lineage>
</organism>
<dbReference type="SUPFAM" id="SSF48371">
    <property type="entry name" value="ARM repeat"/>
    <property type="match status" value="1"/>
</dbReference>
<protein>
    <submittedName>
        <fullName evidence="1">Uncharacterized protein</fullName>
    </submittedName>
</protein>
<reference evidence="2" key="1">
    <citation type="journal article" date="2019" name="Int. J. Syst. Evol. Microbiol.">
        <title>The Global Catalogue of Microorganisms (GCM) 10K type strain sequencing project: providing services to taxonomists for standard genome sequencing and annotation.</title>
        <authorList>
            <consortium name="The Broad Institute Genomics Platform"/>
            <consortium name="The Broad Institute Genome Sequencing Center for Infectious Disease"/>
            <person name="Wu L."/>
            <person name="Ma J."/>
        </authorList>
    </citation>
    <scope>NUCLEOTIDE SEQUENCE [LARGE SCALE GENOMIC DNA]</scope>
    <source>
        <strain evidence="2">JCM 10425</strain>
    </source>
</reference>
<keyword evidence="2" id="KW-1185">Reference proteome</keyword>
<proteinExistence type="predicted"/>
<comment type="caution">
    <text evidence="1">The sequence shown here is derived from an EMBL/GenBank/DDBJ whole genome shotgun (WGS) entry which is preliminary data.</text>
</comment>
<evidence type="ECO:0000313" key="2">
    <source>
        <dbReference type="Proteomes" id="UP001500967"/>
    </source>
</evidence>
<dbReference type="Proteomes" id="UP001500967">
    <property type="component" value="Unassembled WGS sequence"/>
</dbReference>
<gene>
    <name evidence="1" type="ORF">GCM10009539_06540</name>
</gene>
<sequence>MNPDFWQEVERVAWPAVPRASDAVPGPSNSVPDALHRLDAARTEAETRASYHFTLDAVGHDHSGHLCVVLNEALPFLLRLATEAEPFTRRAACEVLIDVLSWLPSQTPAFDDKRIRSYLSQYRSALRQTANQPDPALVADSQRELADVVETTLREPS</sequence>
<dbReference type="EMBL" id="BAAAGX010000004">
    <property type="protein sequence ID" value="GAA0224058.1"/>
    <property type="molecule type" value="Genomic_DNA"/>
</dbReference>
<accession>A0ABP3D726</accession>
<dbReference type="InterPro" id="IPR016024">
    <property type="entry name" value="ARM-type_fold"/>
</dbReference>